<accession>A0A9P4Y6Y3</accession>
<organism evidence="2 3">
    <name type="scientific">Cryphonectria parasitica (strain ATCC 38755 / EP155)</name>
    <dbReference type="NCBI Taxonomy" id="660469"/>
    <lineage>
        <taxon>Eukaryota</taxon>
        <taxon>Fungi</taxon>
        <taxon>Dikarya</taxon>
        <taxon>Ascomycota</taxon>
        <taxon>Pezizomycotina</taxon>
        <taxon>Sordariomycetes</taxon>
        <taxon>Sordariomycetidae</taxon>
        <taxon>Diaporthales</taxon>
        <taxon>Cryphonectriaceae</taxon>
        <taxon>Cryphonectria-Endothia species complex</taxon>
        <taxon>Cryphonectria</taxon>
    </lineage>
</organism>
<sequence length="349" mass="40150">MQSLNTAGNLAEPVWWTPAINFVETSLGPDGDPMEKRVTVHRIHFSKQPGLRHLGMWDGAKAYRAVATWMLTVGSDRYIQYTRNVNSPINQPVHQLKYSGAPAVQHHTASISHSVPQQAGLVNYDAEVTQIMTLKGQHWRGFITTYNQYQNYKTAYYRQNNDERAVEQIPNDNPRILNAVRTLYAAILDVNDLIENPRLKIQCKSLKRTITDRETEAQQDKFTDCVAVARTKQLNSLEVELLCWEIVEEAWYGQQGQFCIPPWYDNPKPGKSKKPARFHSFEHRIQKCEEALRSSKNIVKMMLGISFTKRLAYNPSAERKIDNKKVNSRRDEENKAGRESSNWDSQESI</sequence>
<dbReference type="EMBL" id="MU032346">
    <property type="protein sequence ID" value="KAF3767235.1"/>
    <property type="molecule type" value="Genomic_DNA"/>
</dbReference>
<gene>
    <name evidence="2" type="ORF">M406DRAFT_328326</name>
</gene>
<name>A0A9P4Y6Y3_CRYP1</name>
<keyword evidence="3" id="KW-1185">Reference proteome</keyword>
<dbReference type="GeneID" id="63837445"/>
<dbReference type="OrthoDB" id="4811255at2759"/>
<feature type="region of interest" description="Disordered" evidence="1">
    <location>
        <begin position="318"/>
        <end position="349"/>
    </location>
</feature>
<protein>
    <submittedName>
        <fullName evidence="2">Uncharacterized protein</fullName>
    </submittedName>
</protein>
<evidence type="ECO:0000313" key="2">
    <source>
        <dbReference type="EMBL" id="KAF3767235.1"/>
    </source>
</evidence>
<feature type="compositionally biased region" description="Polar residues" evidence="1">
    <location>
        <begin position="339"/>
        <end position="349"/>
    </location>
</feature>
<reference evidence="2" key="1">
    <citation type="journal article" date="2020" name="Phytopathology">
        <title>Genome sequence of the chestnut blight fungus Cryphonectria parasitica EP155: A fundamental resource for an archetypical invasive plant pathogen.</title>
        <authorList>
            <person name="Crouch J.A."/>
            <person name="Dawe A."/>
            <person name="Aerts A."/>
            <person name="Barry K."/>
            <person name="Churchill A.C.L."/>
            <person name="Grimwood J."/>
            <person name="Hillman B."/>
            <person name="Milgroom M.G."/>
            <person name="Pangilinan J."/>
            <person name="Smith M."/>
            <person name="Salamov A."/>
            <person name="Schmutz J."/>
            <person name="Yadav J."/>
            <person name="Grigoriev I.V."/>
            <person name="Nuss D."/>
        </authorList>
    </citation>
    <scope>NUCLEOTIDE SEQUENCE</scope>
    <source>
        <strain evidence="2">EP155</strain>
    </source>
</reference>
<proteinExistence type="predicted"/>
<feature type="compositionally biased region" description="Basic and acidic residues" evidence="1">
    <location>
        <begin position="318"/>
        <end position="338"/>
    </location>
</feature>
<dbReference type="RefSeq" id="XP_040778196.1">
    <property type="nucleotide sequence ID" value="XM_040920316.1"/>
</dbReference>
<dbReference type="Proteomes" id="UP000803844">
    <property type="component" value="Unassembled WGS sequence"/>
</dbReference>
<evidence type="ECO:0000256" key="1">
    <source>
        <dbReference type="SAM" id="MobiDB-lite"/>
    </source>
</evidence>
<dbReference type="AlphaFoldDB" id="A0A9P4Y6Y3"/>
<evidence type="ECO:0000313" key="3">
    <source>
        <dbReference type="Proteomes" id="UP000803844"/>
    </source>
</evidence>
<comment type="caution">
    <text evidence="2">The sequence shown here is derived from an EMBL/GenBank/DDBJ whole genome shotgun (WGS) entry which is preliminary data.</text>
</comment>